<organism evidence="3 4">
    <name type="scientific">Streptomyces antimicrobicus</name>
    <dbReference type="NCBI Taxonomy" id="2883108"/>
    <lineage>
        <taxon>Bacteria</taxon>
        <taxon>Bacillati</taxon>
        <taxon>Actinomycetota</taxon>
        <taxon>Actinomycetes</taxon>
        <taxon>Kitasatosporales</taxon>
        <taxon>Streptomycetaceae</taxon>
        <taxon>Streptomyces</taxon>
    </lineage>
</organism>
<sequence>MSPDHRTWDTPDPQPPPGGPAAYGARPDPDPDGARPDPDPDPDGTRPDPGPGPAADGAWLDPGPFLRGVAWLDRGRVVRADPADTLRLPWDTGERATLPIGVRLEFAADPQVTAVEIGYRATVPGPTDALRDLAHGFALWNRAGLLTEVFTEPATEAVVRIPLPPGLGPYTVHPPEAQSPLVLGLRGIGGPLVPAPPAPRWVVHGDSITEGWWSTRPAHGWTAVAGRTLGWDTVNLGYAGAARGELAVAEQLASLPADVLTLAFGTNCWTRVPHSAPLLYETTRAFLELVRQGHPRTPLLLVSPVLRPDAERTPNRLGATLGALRDAMERAVGDRIAAGDDRLALLPGRDLLGPEHLEDGLHPNDAGHALLGLSVATALRRAGFTGG</sequence>
<accession>A0ABS8B5Y8</accession>
<dbReference type="PANTHER" id="PTHR30383">
    <property type="entry name" value="THIOESTERASE 1/PROTEASE 1/LYSOPHOSPHOLIPASE L1"/>
    <property type="match status" value="1"/>
</dbReference>
<proteinExistence type="predicted"/>
<keyword evidence="4" id="KW-1185">Reference proteome</keyword>
<reference evidence="3 4" key="1">
    <citation type="submission" date="2021-10" db="EMBL/GenBank/DDBJ databases">
        <title>Streptomyces sp. strain SMC 277, a novel streptomycete isolated from soil.</title>
        <authorList>
            <person name="Chanama M."/>
        </authorList>
    </citation>
    <scope>NUCLEOTIDE SEQUENCE [LARGE SCALE GENOMIC DNA]</scope>
    <source>
        <strain evidence="3 4">SMC 277</strain>
    </source>
</reference>
<dbReference type="Proteomes" id="UP001199054">
    <property type="component" value="Unassembled WGS sequence"/>
</dbReference>
<dbReference type="Gene3D" id="3.40.50.1110">
    <property type="entry name" value="SGNH hydrolase"/>
    <property type="match status" value="1"/>
</dbReference>
<feature type="compositionally biased region" description="Basic and acidic residues" evidence="1">
    <location>
        <begin position="27"/>
        <end position="46"/>
    </location>
</feature>
<evidence type="ECO:0000256" key="1">
    <source>
        <dbReference type="SAM" id="MobiDB-lite"/>
    </source>
</evidence>
<evidence type="ECO:0000259" key="2">
    <source>
        <dbReference type="Pfam" id="PF13472"/>
    </source>
</evidence>
<feature type="region of interest" description="Disordered" evidence="1">
    <location>
        <begin position="1"/>
        <end position="61"/>
    </location>
</feature>
<protein>
    <submittedName>
        <fullName evidence="3">GDSL-type esterase/lipase family protein</fullName>
    </submittedName>
</protein>
<dbReference type="EMBL" id="JAJAUY010000034">
    <property type="protein sequence ID" value="MCB5180043.1"/>
    <property type="molecule type" value="Genomic_DNA"/>
</dbReference>
<dbReference type="Pfam" id="PF13472">
    <property type="entry name" value="Lipase_GDSL_2"/>
    <property type="match status" value="1"/>
</dbReference>
<name>A0ABS8B5Y8_9ACTN</name>
<comment type="caution">
    <text evidence="3">The sequence shown here is derived from an EMBL/GenBank/DDBJ whole genome shotgun (WGS) entry which is preliminary data.</text>
</comment>
<evidence type="ECO:0000313" key="3">
    <source>
        <dbReference type="EMBL" id="MCB5180043.1"/>
    </source>
</evidence>
<evidence type="ECO:0000313" key="4">
    <source>
        <dbReference type="Proteomes" id="UP001199054"/>
    </source>
</evidence>
<dbReference type="SUPFAM" id="SSF52266">
    <property type="entry name" value="SGNH hydrolase"/>
    <property type="match status" value="1"/>
</dbReference>
<dbReference type="PANTHER" id="PTHR30383:SF29">
    <property type="entry name" value="SGNH HYDROLASE-TYPE ESTERASE DOMAIN-CONTAINING PROTEIN"/>
    <property type="match status" value="1"/>
</dbReference>
<dbReference type="InterPro" id="IPR036514">
    <property type="entry name" value="SGNH_hydro_sf"/>
</dbReference>
<dbReference type="InterPro" id="IPR013830">
    <property type="entry name" value="SGNH_hydro"/>
</dbReference>
<dbReference type="InterPro" id="IPR051532">
    <property type="entry name" value="Ester_Hydrolysis_Enzymes"/>
</dbReference>
<feature type="domain" description="SGNH hydrolase-type esterase" evidence="2">
    <location>
        <begin position="204"/>
        <end position="370"/>
    </location>
</feature>
<gene>
    <name evidence="3" type="ORF">LG632_11720</name>
</gene>